<evidence type="ECO:0000313" key="1">
    <source>
        <dbReference type="EMBL" id="MFB9105604.1"/>
    </source>
</evidence>
<comment type="caution">
    <text evidence="1">The sequence shown here is derived from an EMBL/GenBank/DDBJ whole genome shotgun (WGS) entry which is preliminary data.</text>
</comment>
<gene>
    <name evidence="1" type="ORF">ACFFU1_11880</name>
</gene>
<evidence type="ECO:0008006" key="3">
    <source>
        <dbReference type="Google" id="ProtNLM"/>
    </source>
</evidence>
<dbReference type="Proteomes" id="UP001589590">
    <property type="component" value="Unassembled WGS sequence"/>
</dbReference>
<organism evidence="1 2">
    <name type="scientific">Algibacter miyuki</name>
    <dbReference type="NCBI Taxonomy" id="1306933"/>
    <lineage>
        <taxon>Bacteria</taxon>
        <taxon>Pseudomonadati</taxon>
        <taxon>Bacteroidota</taxon>
        <taxon>Flavobacteriia</taxon>
        <taxon>Flavobacteriales</taxon>
        <taxon>Flavobacteriaceae</taxon>
        <taxon>Algibacter</taxon>
    </lineage>
</organism>
<accession>A0ABV5H125</accession>
<dbReference type="PROSITE" id="PS51257">
    <property type="entry name" value="PROKAR_LIPOPROTEIN"/>
    <property type="match status" value="1"/>
</dbReference>
<protein>
    <recommendedName>
        <fullName evidence="3">DUF4374 domain-containing protein</fullName>
    </recommendedName>
</protein>
<reference evidence="1 2" key="1">
    <citation type="submission" date="2024-09" db="EMBL/GenBank/DDBJ databases">
        <authorList>
            <person name="Sun Q."/>
            <person name="Mori K."/>
        </authorList>
    </citation>
    <scope>NUCLEOTIDE SEQUENCE [LARGE SCALE GENOMIC DNA]</scope>
    <source>
        <strain evidence="1 2">CECT 8300</strain>
    </source>
</reference>
<dbReference type="RefSeq" id="WP_290271763.1">
    <property type="nucleotide sequence ID" value="NZ_JAUFQP010000013.1"/>
</dbReference>
<dbReference type="EMBL" id="JBHMFA010000009">
    <property type="protein sequence ID" value="MFB9105604.1"/>
    <property type="molecule type" value="Genomic_DNA"/>
</dbReference>
<proteinExistence type="predicted"/>
<evidence type="ECO:0000313" key="2">
    <source>
        <dbReference type="Proteomes" id="UP001589590"/>
    </source>
</evidence>
<sequence length="389" mass="42215">MKKLKIFFILPICVLMSCSEDEGEISYADLGANIILNTSSLSNLDENHTMEFSILTADNVTVTDMLVTKGASMANAAISNETATFNSSLLGTLIGNEKDGIDINVVSTLSNGNPYSKDFNVKITKALSLEKGLDAIIYNTAVEDTLIFEASTKSAIIDNISLEWKNGKEGTYAPTTPLGSALNVDGDEIIFTNFTDASYGYNLKVKDTLYYRFIATSGTLTDSLETYIPIISQTFETSNKVVLSSDLSKNKLSLDTATSYTDSNTDSAEIKFKSPSGFEKEGTTAIDFVKVGDLSGESDDYNTVDKLYAEKDLLIAKRLYDAGTKETGFDSTAKGDLYVYKITRLVQEEGEPDINVTEYGMIKIGDITTTNGGTTLTEIAIEFGEAQVK</sequence>
<keyword evidence="2" id="KW-1185">Reference proteome</keyword>
<name>A0ABV5H125_9FLAO</name>